<dbReference type="Proteomes" id="UP001632038">
    <property type="component" value="Unassembled WGS sequence"/>
</dbReference>
<proteinExistence type="predicted"/>
<dbReference type="EMBL" id="JAVIJP010000015">
    <property type="protein sequence ID" value="KAL3644374.1"/>
    <property type="molecule type" value="Genomic_DNA"/>
</dbReference>
<reference evidence="3" key="1">
    <citation type="journal article" date="2024" name="IScience">
        <title>Strigolactones Initiate the Formation of Haustorium-like Structures in Castilleja.</title>
        <authorList>
            <person name="Buerger M."/>
            <person name="Peterson D."/>
            <person name="Chory J."/>
        </authorList>
    </citation>
    <scope>NUCLEOTIDE SEQUENCE [LARGE SCALE GENOMIC DNA]</scope>
</reference>
<evidence type="ECO:0000313" key="2">
    <source>
        <dbReference type="EMBL" id="KAL3644374.1"/>
    </source>
</evidence>
<keyword evidence="3" id="KW-1185">Reference proteome</keyword>
<comment type="caution">
    <text evidence="2">The sequence shown here is derived from an EMBL/GenBank/DDBJ whole genome shotgun (WGS) entry which is preliminary data.</text>
</comment>
<accession>A0ABD3DTN8</accession>
<feature type="region of interest" description="Disordered" evidence="1">
    <location>
        <begin position="172"/>
        <end position="209"/>
    </location>
</feature>
<dbReference type="AlphaFoldDB" id="A0ABD3DTN8"/>
<gene>
    <name evidence="2" type="primary">TAP46_2</name>
    <name evidence="2" type="ORF">CASFOL_012306</name>
</gene>
<organism evidence="2 3">
    <name type="scientific">Castilleja foliolosa</name>
    <dbReference type="NCBI Taxonomy" id="1961234"/>
    <lineage>
        <taxon>Eukaryota</taxon>
        <taxon>Viridiplantae</taxon>
        <taxon>Streptophyta</taxon>
        <taxon>Embryophyta</taxon>
        <taxon>Tracheophyta</taxon>
        <taxon>Spermatophyta</taxon>
        <taxon>Magnoliopsida</taxon>
        <taxon>eudicotyledons</taxon>
        <taxon>Gunneridae</taxon>
        <taxon>Pentapetalae</taxon>
        <taxon>asterids</taxon>
        <taxon>lamiids</taxon>
        <taxon>Lamiales</taxon>
        <taxon>Orobanchaceae</taxon>
        <taxon>Pedicularideae</taxon>
        <taxon>Castillejinae</taxon>
        <taxon>Castilleja</taxon>
    </lineage>
</organism>
<evidence type="ECO:0000256" key="1">
    <source>
        <dbReference type="SAM" id="MobiDB-lite"/>
    </source>
</evidence>
<feature type="region of interest" description="Disordered" evidence="1">
    <location>
        <begin position="61"/>
        <end position="113"/>
    </location>
</feature>
<evidence type="ECO:0000313" key="3">
    <source>
        <dbReference type="Proteomes" id="UP001632038"/>
    </source>
</evidence>
<dbReference type="PANTHER" id="PTHR35099">
    <property type="entry name" value="OS02G0182700 PROTEIN"/>
    <property type="match status" value="1"/>
</dbReference>
<sequence>MLFLLPNFFGSPSSTYHCSVRLSLSGSAEEESAALRPPAPPLEWSVRNRWSGHVSSNIYPKRQAQRLSPTTPLSWSGATSLSGGSGGAGDEGSRRDLGQKWAPSDEIESEVAGGEIRSDAKNFILVASLVLVPIQRRFIVISVILGFTWPYPQEFLSFCEVMELMPKEELESSQAMSDTSADQRAKKAAALSTPVEAGEEDVEDDDGDEEREAWLTTISLALCKV</sequence>
<name>A0ABD3DTN8_9LAMI</name>
<dbReference type="PANTHER" id="PTHR35099:SF10">
    <property type="entry name" value="BZIP DOMAIN-CONTAINING PROTEIN"/>
    <property type="match status" value="1"/>
</dbReference>
<feature type="compositionally biased region" description="Acidic residues" evidence="1">
    <location>
        <begin position="197"/>
        <end position="209"/>
    </location>
</feature>
<feature type="compositionally biased region" description="Polar residues" evidence="1">
    <location>
        <begin position="172"/>
        <end position="182"/>
    </location>
</feature>
<protein>
    <submittedName>
        <fullName evidence="2">PP2A regulatory subunit tap46-like</fullName>
    </submittedName>
</protein>